<evidence type="ECO:0000256" key="2">
    <source>
        <dbReference type="ARBA" id="ARBA00022516"/>
    </source>
</evidence>
<keyword evidence="6" id="KW-0472">Membrane</keyword>
<dbReference type="RefSeq" id="WP_310800017.1">
    <property type="nucleotide sequence ID" value="NZ_CP123872.1"/>
</dbReference>
<dbReference type="AlphaFoldDB" id="A0AA52EIA3"/>
<dbReference type="SUPFAM" id="SSF69593">
    <property type="entry name" value="Glycerol-3-phosphate (1)-acyltransferase"/>
    <property type="match status" value="1"/>
</dbReference>
<evidence type="ECO:0000313" key="8">
    <source>
        <dbReference type="EMBL" id="WND04153.1"/>
    </source>
</evidence>
<evidence type="ECO:0000259" key="7">
    <source>
        <dbReference type="SMART" id="SM00563"/>
    </source>
</evidence>
<evidence type="ECO:0000256" key="3">
    <source>
        <dbReference type="ARBA" id="ARBA00022679"/>
    </source>
</evidence>
<dbReference type="KEGG" id="tmk:QGN29_07175"/>
<feature type="transmembrane region" description="Helical" evidence="6">
    <location>
        <begin position="20"/>
        <end position="48"/>
    </location>
</feature>
<dbReference type="CDD" id="cd07989">
    <property type="entry name" value="LPLAT_AGPAT-like"/>
    <property type="match status" value="1"/>
</dbReference>
<dbReference type="InterPro" id="IPR002123">
    <property type="entry name" value="Plipid/glycerol_acylTrfase"/>
</dbReference>
<keyword evidence="6" id="KW-1133">Transmembrane helix</keyword>
<keyword evidence="2" id="KW-0444">Lipid biosynthesis</keyword>
<accession>A0AA52EIA3</accession>
<protein>
    <submittedName>
        <fullName evidence="8">Lysophospholipid acyltransferase family protein</fullName>
    </submittedName>
</protein>
<reference evidence="8" key="1">
    <citation type="submission" date="2023-04" db="EMBL/GenBank/DDBJ databases">
        <title>Complete genome sequence of Temperatibacter marinus.</title>
        <authorList>
            <person name="Rong J.-C."/>
            <person name="Yi M.-L."/>
            <person name="Zhao Q."/>
        </authorList>
    </citation>
    <scope>NUCLEOTIDE SEQUENCE</scope>
    <source>
        <strain evidence="8">NBRC 110045</strain>
    </source>
</reference>
<keyword evidence="5 8" id="KW-0012">Acyltransferase</keyword>
<comment type="pathway">
    <text evidence="1">Lipid metabolism.</text>
</comment>
<organism evidence="8 9">
    <name type="scientific">Temperatibacter marinus</name>
    <dbReference type="NCBI Taxonomy" id="1456591"/>
    <lineage>
        <taxon>Bacteria</taxon>
        <taxon>Pseudomonadati</taxon>
        <taxon>Pseudomonadota</taxon>
        <taxon>Alphaproteobacteria</taxon>
        <taxon>Kordiimonadales</taxon>
        <taxon>Temperatibacteraceae</taxon>
        <taxon>Temperatibacter</taxon>
    </lineage>
</organism>
<dbReference type="PANTHER" id="PTHR10434">
    <property type="entry name" value="1-ACYL-SN-GLYCEROL-3-PHOSPHATE ACYLTRANSFERASE"/>
    <property type="match status" value="1"/>
</dbReference>
<dbReference type="PANTHER" id="PTHR10434:SF64">
    <property type="entry name" value="1-ACYL-SN-GLYCEROL-3-PHOSPHATE ACYLTRANSFERASE-RELATED"/>
    <property type="match status" value="1"/>
</dbReference>
<evidence type="ECO:0000256" key="4">
    <source>
        <dbReference type="ARBA" id="ARBA00023098"/>
    </source>
</evidence>
<proteinExistence type="predicted"/>
<sequence>MTEKANSSDPALSLRGYFRLFLLLFVVVITVPLAFVFRFLLPWFWWIIPNWFHRSICSVLGLTIDVSGQPLRGRGAIYVSNHISWKDIFILGAVVKHASFVSKAEVGSNPVMKSVVDLQKTIYVRRDKRSDSKRQSEEMAQRISNGDRLIFFPEGTTTRGVHVQRFKSTLFAVVEMILSRQDGDLPVQPITLSFTHANNLAVLRAKRTHIGWIGEVGFWSHFKLALNRVSTRVRVDFHEPIFCEKGVCRKELAQQCEAVIAEGLSQTHRDRA</sequence>
<feature type="domain" description="Phospholipid/glycerol acyltransferase" evidence="7">
    <location>
        <begin position="76"/>
        <end position="195"/>
    </location>
</feature>
<gene>
    <name evidence="8" type="ORF">QGN29_07175</name>
</gene>
<dbReference type="GO" id="GO:0006654">
    <property type="term" value="P:phosphatidic acid biosynthetic process"/>
    <property type="evidence" value="ECO:0007669"/>
    <property type="project" value="TreeGrafter"/>
</dbReference>
<keyword evidence="3" id="KW-0808">Transferase</keyword>
<dbReference type="Proteomes" id="UP001268683">
    <property type="component" value="Chromosome"/>
</dbReference>
<keyword evidence="9" id="KW-1185">Reference proteome</keyword>
<evidence type="ECO:0000256" key="6">
    <source>
        <dbReference type="SAM" id="Phobius"/>
    </source>
</evidence>
<name>A0AA52EIA3_9PROT</name>
<keyword evidence="6" id="KW-0812">Transmembrane</keyword>
<evidence type="ECO:0000256" key="1">
    <source>
        <dbReference type="ARBA" id="ARBA00005189"/>
    </source>
</evidence>
<dbReference type="GO" id="GO:0003841">
    <property type="term" value="F:1-acylglycerol-3-phosphate O-acyltransferase activity"/>
    <property type="evidence" value="ECO:0007669"/>
    <property type="project" value="TreeGrafter"/>
</dbReference>
<evidence type="ECO:0000256" key="5">
    <source>
        <dbReference type="ARBA" id="ARBA00023315"/>
    </source>
</evidence>
<keyword evidence="4" id="KW-0443">Lipid metabolism</keyword>
<dbReference type="EMBL" id="CP123872">
    <property type="protein sequence ID" value="WND04153.1"/>
    <property type="molecule type" value="Genomic_DNA"/>
</dbReference>
<dbReference type="Pfam" id="PF01553">
    <property type="entry name" value="Acyltransferase"/>
    <property type="match status" value="1"/>
</dbReference>
<evidence type="ECO:0000313" key="9">
    <source>
        <dbReference type="Proteomes" id="UP001268683"/>
    </source>
</evidence>
<dbReference type="SMART" id="SM00563">
    <property type="entry name" value="PlsC"/>
    <property type="match status" value="1"/>
</dbReference>